<dbReference type="SMART" id="SM00327">
    <property type="entry name" value="VWA"/>
    <property type="match status" value="3"/>
</dbReference>
<organism evidence="10 11">
    <name type="scientific">Strongylocentrotus purpuratus</name>
    <name type="common">Purple sea urchin</name>
    <dbReference type="NCBI Taxonomy" id="7668"/>
    <lineage>
        <taxon>Eukaryota</taxon>
        <taxon>Metazoa</taxon>
        <taxon>Echinodermata</taxon>
        <taxon>Eleutherozoa</taxon>
        <taxon>Echinozoa</taxon>
        <taxon>Echinoidea</taxon>
        <taxon>Euechinoidea</taxon>
        <taxon>Echinacea</taxon>
        <taxon>Camarodonta</taxon>
        <taxon>Echinidea</taxon>
        <taxon>Strongylocentrotidae</taxon>
        <taxon>Strongylocentrotus</taxon>
    </lineage>
</organism>
<evidence type="ECO:0000256" key="6">
    <source>
        <dbReference type="ARBA" id="ARBA00023180"/>
    </source>
</evidence>
<feature type="domain" description="VWFA" evidence="8">
    <location>
        <begin position="1041"/>
        <end position="1226"/>
    </location>
</feature>
<evidence type="ECO:0000256" key="4">
    <source>
        <dbReference type="ARBA" id="ARBA00022729"/>
    </source>
</evidence>
<keyword evidence="3" id="KW-0964">Secreted</keyword>
<keyword evidence="5" id="KW-0646">Protease inhibitor</keyword>
<dbReference type="PRINTS" id="PR01217">
    <property type="entry name" value="PRICHEXTENSN"/>
</dbReference>
<evidence type="ECO:0000256" key="3">
    <source>
        <dbReference type="ARBA" id="ARBA00022525"/>
    </source>
</evidence>
<evidence type="ECO:0000256" key="7">
    <source>
        <dbReference type="SAM" id="MobiDB-lite"/>
    </source>
</evidence>
<feature type="domain" description="VWFA" evidence="8">
    <location>
        <begin position="1668"/>
        <end position="1852"/>
    </location>
</feature>
<feature type="region of interest" description="Disordered" evidence="7">
    <location>
        <begin position="604"/>
        <end position="786"/>
    </location>
</feature>
<feature type="domain" description="VIT" evidence="9">
    <location>
        <begin position="782"/>
        <end position="913"/>
    </location>
</feature>
<feature type="domain" description="VWFA" evidence="8">
    <location>
        <begin position="228"/>
        <end position="414"/>
    </location>
</feature>
<dbReference type="GO" id="GO:0004867">
    <property type="term" value="F:serine-type endopeptidase inhibitor activity"/>
    <property type="evidence" value="ECO:0007669"/>
    <property type="project" value="UniProtKB-KW"/>
</dbReference>
<dbReference type="InterPro" id="IPR050934">
    <property type="entry name" value="ITIH"/>
</dbReference>
<dbReference type="RefSeq" id="XP_030855775.1">
    <property type="nucleotide sequence ID" value="XM_030999915.1"/>
</dbReference>
<dbReference type="SMART" id="SM00609">
    <property type="entry name" value="VIT"/>
    <property type="match status" value="2"/>
</dbReference>
<evidence type="ECO:0000259" key="8">
    <source>
        <dbReference type="PROSITE" id="PS50234"/>
    </source>
</evidence>
<dbReference type="FunFam" id="3.40.50.410:FF:000013">
    <property type="entry name" value="inter-alpha-trypsin inhibitor heavy chain H2"/>
    <property type="match status" value="2"/>
</dbReference>
<dbReference type="PANTHER" id="PTHR10338:SF108">
    <property type="entry name" value="INTER-ALPHA-TRYPSIN INHIBITOR HEAVY CHAIN H4-LIKE PROTEIN"/>
    <property type="match status" value="1"/>
</dbReference>
<comment type="subcellular location">
    <subcellularLocation>
        <location evidence="1">Secreted</location>
    </subcellularLocation>
</comment>
<dbReference type="PANTHER" id="PTHR10338">
    <property type="entry name" value="INTER-ALPHA-TRYPSIN INHIBITOR HEAVY CHAIN FAMILY MEMBER"/>
    <property type="match status" value="1"/>
</dbReference>
<dbReference type="GeneID" id="594390"/>
<feature type="compositionally biased region" description="Low complexity" evidence="7">
    <location>
        <begin position="698"/>
        <end position="715"/>
    </location>
</feature>
<feature type="compositionally biased region" description="Pro residues" evidence="7">
    <location>
        <begin position="685"/>
        <end position="697"/>
    </location>
</feature>
<dbReference type="OMA" id="RICTYEP"/>
<keyword evidence="6" id="KW-0325">Glycoprotein</keyword>
<protein>
    <submittedName>
        <fullName evidence="10">Uncharacterized protein</fullName>
    </submittedName>
</protein>
<feature type="compositionally biased region" description="Pro residues" evidence="7">
    <location>
        <begin position="643"/>
        <end position="654"/>
    </location>
</feature>
<evidence type="ECO:0000313" key="10">
    <source>
        <dbReference type="EnsemblMetazoa" id="XP_030855775"/>
    </source>
</evidence>
<evidence type="ECO:0000256" key="5">
    <source>
        <dbReference type="ARBA" id="ARBA00022900"/>
    </source>
</evidence>
<keyword evidence="4" id="KW-0732">Signal</keyword>
<evidence type="ECO:0000256" key="2">
    <source>
        <dbReference type="ARBA" id="ARBA00010158"/>
    </source>
</evidence>
<evidence type="ECO:0000259" key="9">
    <source>
        <dbReference type="PROSITE" id="PS51468"/>
    </source>
</evidence>
<keyword evidence="5" id="KW-0722">Serine protease inhibitor</keyword>
<sequence>MNVDGVRYQGYAVDRCLVSDLSHPSDVSISSLEKMEYTTGGEQTRNLFTVTVDTVPRGNVQIMIQYQELLERQNGWYTQRISVRPSQSVYDFRIYSTVTEPQGIIRSETGIDTRSYTESVSSLLTGSMAGLAQSTAGDSRGQVYDLGNHLRNTRTLGTTGTTKVQIDYRPTQRQQDEYVNLYNTPGINGDFIIRYDVAHPPGVGEVQTSGTNFIHRFAPANFGAVKKRVVFVLDFSASMYGNKIKQTKEAMYTILDEMNDSDRFNVLPFSDYVYSGWNSGQMVDVNPYNIRDAKDFIRQLDIQRGTNLNDALLGGLSLLESTGSMNSTSSNPMVCILFVLTDGKPSEGVTSLSEIERNVRNANNQRCSIVTLGFGRLVNYNFLVRLALQNRGMARKIYEDSSAAGQLRGVYSEVATPLLFNIVVEYLNNAVRPGSTSSTTFPNYFNGSELAVSGVLSSGDLRYLPIKITAVGADGVTTFQEDVNLRNARLALMENPSALNDNTIPSNFVERTYAFMTMRELFDRYRLADDAMERRAIAERARVLSRRYNLLTPLMNMVLSRVSEAGEVDSDGVSVTRITESRPSGFEWSMVGPSIGRIGERAAGIGGADCAPRPVEPPPRPPTRPPTRPPPRTPEPPRTEPPRTWPPRTWPPRPASTTTQAPRTRPRPRTWPPRPAPTTTQAPRTRPPPRTWPPRPAPTTTRAPRTWSPRSWAPETWPPRTAPTTTQAPRTRPPPRTWPPRTWPPRTVPTTTQAPRTRPPPRTWPPRPAPTTTQAPRTRPPPRTREPAVRQIENPIVLRRYNVESDTTERYARTRVEAEYENVDYEVHPIEFSQQIPSGAYVSDFFVDIDGERYRGVVQNIRDDDWRNVFATSSSGQVLAVLARRDPTKDAFVMQVPDVRSNGRVTFVLTYDELLKRVRGQYEQRINVAPQQLVEDFGIDVQVTEPQRMREMTTEYVGDTRTGRHTINLGTGITQESDTRARFRFYPTVYDQSYYNDKGLDGDIVIKYDVEHTPDGSHIQVQDNHFVHFFSPSELNALNKQVVFVIDVSASMYGNKLSQTKEALKTMLDRLNPRDYFSIITFSDGVRYWKGSSRLAPAHPRYIEEAKAYVDGLRDDSETNLNEAILRADELLDSETVYNRPGDEYLSMIIVLTDGIPSVGVTDPQEILDNAREAIAGEHSLYTLGFGRLADFDLLVKLAYENDGIARMIYEDASAAEQLRDFYLELYRPLLFDVSIEYPGDVADAETLSERRFPVYFDGSELVVAGKLYDDPPSNNLRGVIESTSTDGPGQNRLTTDIRTTSPELSYQRTVPDVVERIWVLKRLEDLIRQYARSTDPVQRNEIADRIITLAKRYNLVTPLTPLALRHPRTGDVIDGSNSAIPLPGYSMANSARDLLKKAIGNSGPTTAPVKLQDAPLAMENDENVNTVLFNVMSLIILRYAMTTVEVEMQNEGRQLGHAVFKHKLPEDAFISNLTITVNGEVYTSEVTDPQDTAGLGLGNLEIGRSGGILSPLGDLENNLLVIAVPVEPGERAYFRLTYERKLPRRLGMYEQKIGIFPEQVVEVMNLDTVIIEPQGLSRLDSFLLDQSDPSNPISLAHRVQRRSDNRWEVHYSPRAREQLGVSPMGIMADYTVRYDVVHGNDAGDIQVLNDYFVQYFSPSGLSVLRKNIIFVIDISGSMSGTKLAQVKDALSTILDDMSETDKFNILPFSDDVHFLESTGMLYSTKENVRRAKRFVMGLQEMDNTNLHKAIISGVNMLRAESEQDPQEEEIVSMLIVLTDGNPNHGEIDKTIIERNVHEAINGDFSLFCIGFGADADYPFLRRLSLQNHGVARRIPERADAGEHLENFYYEVATPLLRDIEFRYSRGIEPNSLSDRTFSNYFNGSELTVVGKLLPNLPYDALNSYVYGRTTNDPVTLRGHGDIQVPSLSLLDDDVPEDIIERIWAYHIIQSLKNEQALAEETPDYSMIGDSEIKDKSVQYSFEIDGVW</sequence>
<dbReference type="KEGG" id="spu:594390"/>
<dbReference type="InterPro" id="IPR002035">
    <property type="entry name" value="VWF_A"/>
</dbReference>
<dbReference type="InParanoid" id="A0A7M7PUK7"/>
<feature type="compositionally biased region" description="Pro residues" evidence="7">
    <location>
        <begin position="614"/>
        <end position="634"/>
    </location>
</feature>
<comment type="similarity">
    <text evidence="2">Belongs to the ITIH family.</text>
</comment>
<reference evidence="11" key="1">
    <citation type="submission" date="2015-02" db="EMBL/GenBank/DDBJ databases">
        <title>Genome sequencing for Strongylocentrotus purpuratus.</title>
        <authorList>
            <person name="Murali S."/>
            <person name="Liu Y."/>
            <person name="Vee V."/>
            <person name="English A."/>
            <person name="Wang M."/>
            <person name="Skinner E."/>
            <person name="Han Y."/>
            <person name="Muzny D.M."/>
            <person name="Worley K.C."/>
            <person name="Gibbs R.A."/>
        </authorList>
    </citation>
    <scope>NUCLEOTIDE SEQUENCE</scope>
</reference>
<dbReference type="GO" id="GO:0005576">
    <property type="term" value="C:extracellular region"/>
    <property type="evidence" value="ECO:0007669"/>
    <property type="project" value="UniProtKB-SubCell"/>
</dbReference>
<dbReference type="PROSITE" id="PS51468">
    <property type="entry name" value="VIT"/>
    <property type="match status" value="2"/>
</dbReference>
<dbReference type="EnsemblMetazoa" id="XM_030999915">
    <property type="protein sequence ID" value="XP_030855775"/>
    <property type="gene ID" value="LOC594390"/>
</dbReference>
<reference evidence="10" key="2">
    <citation type="submission" date="2021-01" db="UniProtKB">
        <authorList>
            <consortium name="EnsemblMetazoa"/>
        </authorList>
    </citation>
    <scope>IDENTIFICATION</scope>
</reference>
<feature type="compositionally biased region" description="Pro residues" evidence="7">
    <location>
        <begin position="731"/>
        <end position="747"/>
    </location>
</feature>
<dbReference type="InterPro" id="IPR013694">
    <property type="entry name" value="VIT"/>
</dbReference>
<keyword evidence="11" id="KW-1185">Reference proteome</keyword>
<proteinExistence type="inferred from homology"/>
<dbReference type="OrthoDB" id="299997at2759"/>
<feature type="domain" description="VIT" evidence="9">
    <location>
        <begin position="1411"/>
        <end position="1541"/>
    </location>
</feature>
<dbReference type="InterPro" id="IPR036465">
    <property type="entry name" value="vWFA_dom_sf"/>
</dbReference>
<evidence type="ECO:0000313" key="11">
    <source>
        <dbReference type="Proteomes" id="UP000007110"/>
    </source>
</evidence>
<dbReference type="Pfam" id="PF08487">
    <property type="entry name" value="VIT"/>
    <property type="match status" value="2"/>
</dbReference>
<accession>A0A7M7PUK7</accession>
<dbReference type="Proteomes" id="UP000007110">
    <property type="component" value="Unassembled WGS sequence"/>
</dbReference>
<name>A0A7M7PUK7_STRPU</name>
<dbReference type="Gene3D" id="3.40.50.410">
    <property type="entry name" value="von Willebrand factor, type A domain"/>
    <property type="match status" value="3"/>
</dbReference>
<feature type="compositionally biased region" description="Pro residues" evidence="7">
    <location>
        <begin position="757"/>
        <end position="769"/>
    </location>
</feature>
<dbReference type="PROSITE" id="PS50234">
    <property type="entry name" value="VWFA"/>
    <property type="match status" value="3"/>
</dbReference>
<dbReference type="Pfam" id="PF00092">
    <property type="entry name" value="VWA"/>
    <property type="match status" value="3"/>
</dbReference>
<dbReference type="SUPFAM" id="SSF53300">
    <property type="entry name" value="vWA-like"/>
    <property type="match status" value="3"/>
</dbReference>
<evidence type="ECO:0000256" key="1">
    <source>
        <dbReference type="ARBA" id="ARBA00004613"/>
    </source>
</evidence>